<dbReference type="Gene3D" id="3.30.565.10">
    <property type="entry name" value="Histidine kinase-like ATPase, C-terminal domain"/>
    <property type="match status" value="1"/>
</dbReference>
<dbReference type="InterPro" id="IPR035965">
    <property type="entry name" value="PAS-like_dom_sf"/>
</dbReference>
<dbReference type="Proteomes" id="UP001199525">
    <property type="component" value="Unassembled WGS sequence"/>
</dbReference>
<keyword evidence="9" id="KW-1133">Transmembrane helix</keyword>
<dbReference type="SUPFAM" id="SSF55785">
    <property type="entry name" value="PYP-like sensor domain (PAS domain)"/>
    <property type="match status" value="2"/>
</dbReference>
<dbReference type="Gene3D" id="3.30.450.20">
    <property type="entry name" value="PAS domain"/>
    <property type="match status" value="2"/>
</dbReference>
<evidence type="ECO:0000313" key="14">
    <source>
        <dbReference type="Proteomes" id="UP001199525"/>
    </source>
</evidence>
<dbReference type="InterPro" id="IPR001610">
    <property type="entry name" value="PAC"/>
</dbReference>
<dbReference type="CDD" id="cd00082">
    <property type="entry name" value="HisKA"/>
    <property type="match status" value="1"/>
</dbReference>
<keyword evidence="6" id="KW-0418">Kinase</keyword>
<feature type="domain" description="PAC" evidence="12">
    <location>
        <begin position="430"/>
        <end position="482"/>
    </location>
</feature>
<feature type="domain" description="Histidine kinase" evidence="10">
    <location>
        <begin position="495"/>
        <end position="717"/>
    </location>
</feature>
<dbReference type="SMART" id="SM00091">
    <property type="entry name" value="PAS"/>
    <property type="match status" value="2"/>
</dbReference>
<evidence type="ECO:0000256" key="1">
    <source>
        <dbReference type="ARBA" id="ARBA00000085"/>
    </source>
</evidence>
<dbReference type="InterPro" id="IPR036097">
    <property type="entry name" value="HisK_dim/P_sf"/>
</dbReference>
<organism evidence="13 14">
    <name type="scientific">Nostoc favosum CHAB5714</name>
    <dbReference type="NCBI Taxonomy" id="2780399"/>
    <lineage>
        <taxon>Bacteria</taxon>
        <taxon>Bacillati</taxon>
        <taxon>Cyanobacteriota</taxon>
        <taxon>Cyanophyceae</taxon>
        <taxon>Nostocales</taxon>
        <taxon>Nostocaceae</taxon>
        <taxon>Nostoc</taxon>
        <taxon>Nostoc favosum</taxon>
    </lineage>
</organism>
<dbReference type="EC" id="2.7.13.3" evidence="2"/>
<dbReference type="PROSITE" id="PS50113">
    <property type="entry name" value="PAC"/>
    <property type="match status" value="2"/>
</dbReference>
<keyword evidence="3" id="KW-0597">Phosphoprotein</keyword>
<evidence type="ECO:0000256" key="9">
    <source>
        <dbReference type="SAM" id="Phobius"/>
    </source>
</evidence>
<dbReference type="Pfam" id="PF00512">
    <property type="entry name" value="HisKA"/>
    <property type="match status" value="1"/>
</dbReference>
<comment type="caution">
    <text evidence="13">The sequence shown here is derived from an EMBL/GenBank/DDBJ whole genome shotgun (WGS) entry which is preliminary data.</text>
</comment>
<keyword evidence="8" id="KW-0902">Two-component regulatory system</keyword>
<evidence type="ECO:0000313" key="13">
    <source>
        <dbReference type="EMBL" id="MCC5602349.1"/>
    </source>
</evidence>
<dbReference type="InterPro" id="IPR000700">
    <property type="entry name" value="PAS-assoc_C"/>
</dbReference>
<dbReference type="EMBL" id="JAIVFQ010000048">
    <property type="protein sequence ID" value="MCC5602349.1"/>
    <property type="molecule type" value="Genomic_DNA"/>
</dbReference>
<dbReference type="CDD" id="cd19410">
    <property type="entry name" value="HK9-like_sensor"/>
    <property type="match status" value="1"/>
</dbReference>
<evidence type="ECO:0000259" key="11">
    <source>
        <dbReference type="PROSITE" id="PS50112"/>
    </source>
</evidence>
<reference evidence="13 14" key="1">
    <citation type="journal article" date="2021" name="Microorganisms">
        <title>Genome Evolution of Filamentous Cyanobacterium Nostoc Species: From Facultative Symbiosis to Free Living.</title>
        <authorList>
            <person name="Huo D."/>
            <person name="Li H."/>
            <person name="Cai F."/>
            <person name="Guo X."/>
            <person name="Qiao Z."/>
            <person name="Wang W."/>
            <person name="Yu G."/>
            <person name="Li R."/>
        </authorList>
    </citation>
    <scope>NUCLEOTIDE SEQUENCE [LARGE SCALE GENOMIC DNA]</scope>
    <source>
        <strain evidence="13 14">CHAB 5714</strain>
    </source>
</reference>
<keyword evidence="9" id="KW-0812">Transmembrane</keyword>
<dbReference type="PANTHER" id="PTHR43065">
    <property type="entry name" value="SENSOR HISTIDINE KINASE"/>
    <property type="match status" value="1"/>
</dbReference>
<sequence>MEGICGRKGDRMIKKGYRVQKLKAIFILALAVVFTNAVVSYSNTVKLIHNQQWVTSSYKVVTQLESIQSTLKDTETAQRNYLITADADELKTYLAAYQQTNRNIQILSNLTADNHQKRQWISLLEPKISNRLNILQQEISLRQNQGFEAVRQRILSDKNKQPGKEIQQLIHDSLEVEQNLLQQGMQQSQASSQKAIVTFFIAAVVDLVLVVLLYDLLWRYIRQLQQTELALRQSENRLRAMIDAEPECIQLIARDGTLLEINAYGLAIMEVESADVLIGKPIDAVIVPDYRAAFANLHKSVCQGNKGTLEFEIVGFKGTRRYMETHAVPLGNESESDGTFIHLALMRDITQQKQAEQKIREQGLLLDVSSDAILVRNIHNQILFWNQGAERLYGWKSEEIVGKNVLQLLYKDISPQLEDAYLRVMNTGEWRGELHQLTREGKVIIVESRWILIRDDNGQPKSILSVNTEITQQKQLEAQLLRSQRLESIGTLAGGIVHDLNNILSPILMSVQILQKKLPDSQSQQILQTLENNVKRGANLLKQVLSFARGIEGKQTIVQIQPLMAEIEQIITQTFPKSIICQTDIPKNLWYVRGDATQLHQVLINLVVNARDAMPNGGILRIAAENLVIGEHSAQINIDAKVGSYIAIVVTDTGMGMSAEVQQRIFEPFFTTKEVGKGTGLGLSTALSIIKNHGGFANVYSQVGRGTQFTVYLPASTFRDTHLLSPELESVTGDG</sequence>
<dbReference type="CDD" id="cd00130">
    <property type="entry name" value="PAS"/>
    <property type="match status" value="2"/>
</dbReference>
<dbReference type="PROSITE" id="PS50112">
    <property type="entry name" value="PAS"/>
    <property type="match status" value="1"/>
</dbReference>
<evidence type="ECO:0000256" key="6">
    <source>
        <dbReference type="ARBA" id="ARBA00022777"/>
    </source>
</evidence>
<keyword evidence="14" id="KW-1185">Reference proteome</keyword>
<dbReference type="PANTHER" id="PTHR43065:SF46">
    <property type="entry name" value="C4-DICARBOXYLATE TRANSPORT SENSOR PROTEIN DCTB"/>
    <property type="match status" value="1"/>
</dbReference>
<dbReference type="SMART" id="SM00086">
    <property type="entry name" value="PAC"/>
    <property type="match status" value="2"/>
</dbReference>
<keyword evidence="5" id="KW-0547">Nucleotide-binding</keyword>
<dbReference type="Gene3D" id="1.10.287.130">
    <property type="match status" value="1"/>
</dbReference>
<feature type="transmembrane region" description="Helical" evidence="9">
    <location>
        <begin position="21"/>
        <end position="41"/>
    </location>
</feature>
<dbReference type="NCBIfam" id="TIGR00229">
    <property type="entry name" value="sensory_box"/>
    <property type="match status" value="2"/>
</dbReference>
<dbReference type="InterPro" id="IPR003594">
    <property type="entry name" value="HATPase_dom"/>
</dbReference>
<dbReference type="InterPro" id="IPR013655">
    <property type="entry name" value="PAS_fold_3"/>
</dbReference>
<keyword evidence="7" id="KW-0067">ATP-binding</keyword>
<dbReference type="SUPFAM" id="SSF55874">
    <property type="entry name" value="ATPase domain of HSP90 chaperone/DNA topoisomerase II/histidine kinase"/>
    <property type="match status" value="1"/>
</dbReference>
<feature type="transmembrane region" description="Helical" evidence="9">
    <location>
        <begin position="195"/>
        <end position="217"/>
    </location>
</feature>
<gene>
    <name evidence="13" type="ORF">LC586_24925</name>
</gene>
<dbReference type="Pfam" id="PF08447">
    <property type="entry name" value="PAS_3"/>
    <property type="match status" value="1"/>
</dbReference>
<dbReference type="InterPro" id="IPR000014">
    <property type="entry name" value="PAS"/>
</dbReference>
<dbReference type="InterPro" id="IPR013656">
    <property type="entry name" value="PAS_4"/>
</dbReference>
<evidence type="ECO:0000256" key="3">
    <source>
        <dbReference type="ARBA" id="ARBA00022553"/>
    </source>
</evidence>
<evidence type="ECO:0000256" key="8">
    <source>
        <dbReference type="ARBA" id="ARBA00023012"/>
    </source>
</evidence>
<dbReference type="Pfam" id="PF05227">
    <property type="entry name" value="CHASE3"/>
    <property type="match status" value="1"/>
</dbReference>
<proteinExistence type="predicted"/>
<comment type="catalytic activity">
    <reaction evidence="1">
        <text>ATP + protein L-histidine = ADP + protein N-phospho-L-histidine.</text>
        <dbReference type="EC" id="2.7.13.3"/>
    </reaction>
</comment>
<dbReference type="Pfam" id="PF08448">
    <property type="entry name" value="PAS_4"/>
    <property type="match status" value="1"/>
</dbReference>
<dbReference type="PRINTS" id="PR00344">
    <property type="entry name" value="BCTRLSENSOR"/>
</dbReference>
<evidence type="ECO:0000256" key="7">
    <source>
        <dbReference type="ARBA" id="ARBA00022840"/>
    </source>
</evidence>
<evidence type="ECO:0000256" key="2">
    <source>
        <dbReference type="ARBA" id="ARBA00012438"/>
    </source>
</evidence>
<evidence type="ECO:0000256" key="4">
    <source>
        <dbReference type="ARBA" id="ARBA00022679"/>
    </source>
</evidence>
<protein>
    <recommendedName>
        <fullName evidence="2">histidine kinase</fullName>
        <ecNumber evidence="2">2.7.13.3</ecNumber>
    </recommendedName>
</protein>
<dbReference type="InterPro" id="IPR004358">
    <property type="entry name" value="Sig_transdc_His_kin-like_C"/>
</dbReference>
<dbReference type="SMART" id="SM00387">
    <property type="entry name" value="HATPase_c"/>
    <property type="match status" value="1"/>
</dbReference>
<dbReference type="PROSITE" id="PS50109">
    <property type="entry name" value="HIS_KIN"/>
    <property type="match status" value="1"/>
</dbReference>
<feature type="domain" description="PAS" evidence="11">
    <location>
        <begin position="365"/>
        <end position="428"/>
    </location>
</feature>
<keyword evidence="9" id="KW-0472">Membrane</keyword>
<keyword evidence="4" id="KW-0808">Transferase</keyword>
<accession>A0ABS8IDU9</accession>
<dbReference type="SUPFAM" id="SSF47384">
    <property type="entry name" value="Homodimeric domain of signal transducing histidine kinase"/>
    <property type="match status" value="1"/>
</dbReference>
<feature type="domain" description="PAC" evidence="12">
    <location>
        <begin position="307"/>
        <end position="361"/>
    </location>
</feature>
<dbReference type="InterPro" id="IPR007891">
    <property type="entry name" value="CHASE3"/>
</dbReference>
<name>A0ABS8IDU9_9NOSO</name>
<evidence type="ECO:0000256" key="5">
    <source>
        <dbReference type="ARBA" id="ARBA00022741"/>
    </source>
</evidence>
<dbReference type="RefSeq" id="WP_229487314.1">
    <property type="nucleotide sequence ID" value="NZ_JAIVFQ010000048.1"/>
</dbReference>
<evidence type="ECO:0000259" key="10">
    <source>
        <dbReference type="PROSITE" id="PS50109"/>
    </source>
</evidence>
<dbReference type="Pfam" id="PF02518">
    <property type="entry name" value="HATPase_c"/>
    <property type="match status" value="1"/>
</dbReference>
<dbReference type="InterPro" id="IPR005467">
    <property type="entry name" value="His_kinase_dom"/>
</dbReference>
<dbReference type="InterPro" id="IPR036890">
    <property type="entry name" value="HATPase_C_sf"/>
</dbReference>
<dbReference type="InterPro" id="IPR003661">
    <property type="entry name" value="HisK_dim/P_dom"/>
</dbReference>
<evidence type="ECO:0000259" key="12">
    <source>
        <dbReference type="PROSITE" id="PS50113"/>
    </source>
</evidence>
<dbReference type="SMART" id="SM00388">
    <property type="entry name" value="HisKA"/>
    <property type="match status" value="1"/>
</dbReference>